<dbReference type="Pfam" id="PF01609">
    <property type="entry name" value="DDE_Tnp_1"/>
    <property type="match status" value="1"/>
</dbReference>
<proteinExistence type="predicted"/>
<dbReference type="EMBL" id="NIDE01000019">
    <property type="protein sequence ID" value="OWK34927.1"/>
    <property type="molecule type" value="Genomic_DNA"/>
</dbReference>
<dbReference type="Pfam" id="PF13808">
    <property type="entry name" value="DDE_Tnp_1_assoc"/>
    <property type="match status" value="1"/>
</dbReference>
<dbReference type="InterPro" id="IPR051698">
    <property type="entry name" value="Transposase_11-like"/>
</dbReference>
<evidence type="ECO:0000313" key="3">
    <source>
        <dbReference type="EMBL" id="OWK34927.1"/>
    </source>
</evidence>
<protein>
    <submittedName>
        <fullName evidence="3">Mobile element protein</fullName>
    </submittedName>
</protein>
<comment type="caution">
    <text evidence="3">The sequence shown here is derived from an EMBL/GenBank/DDBJ whole genome shotgun (WGS) entry which is preliminary data.</text>
</comment>
<reference evidence="4" key="1">
    <citation type="submission" date="2017-06" db="EMBL/GenBank/DDBJ databases">
        <title>Genome analysis of Fimbriiglobus ruber SP5, the first member of the order Planctomycetales with confirmed chitinolytic capability.</title>
        <authorList>
            <person name="Ravin N.V."/>
            <person name="Rakitin A.L."/>
            <person name="Ivanova A.A."/>
            <person name="Beletsky A.V."/>
            <person name="Kulichevskaya I.S."/>
            <person name="Mardanov A.V."/>
            <person name="Dedysh S.N."/>
        </authorList>
    </citation>
    <scope>NUCLEOTIDE SEQUENCE [LARGE SCALE GENOMIC DNA]</scope>
    <source>
        <strain evidence="4">SP5</strain>
    </source>
</reference>
<dbReference type="RefSeq" id="WP_088260147.1">
    <property type="nucleotide sequence ID" value="NZ_NIDE01000019.1"/>
</dbReference>
<dbReference type="GO" id="GO:0006313">
    <property type="term" value="P:DNA transposition"/>
    <property type="evidence" value="ECO:0007669"/>
    <property type="project" value="InterPro"/>
</dbReference>
<keyword evidence="4" id="KW-1185">Reference proteome</keyword>
<dbReference type="Proteomes" id="UP000214646">
    <property type="component" value="Unassembled WGS sequence"/>
</dbReference>
<feature type="domain" description="Transposase IS4-like" evidence="1">
    <location>
        <begin position="111"/>
        <end position="334"/>
    </location>
</feature>
<name>A0A225DFR3_9BACT</name>
<sequence length="382" mass="42910">MARQGVNIESIGSYFESLPDPRHTRNRKHLLSDIVVIAVGGLVCGSDGPTAIHRGATNRSEWLNEFLRVPNGIPSRDGLRRLLMALKPEAFQKCFRDGIAAAVRSDDGGRARLIAIDGKTCRGSHDPAEGLGPLHIVSAWAREEGIALGQVATEQKSNAITAIPLLLKPIDLTAAVITIDAMGCQKEIARDIVAGGGDFVIAVKDNQPKLREAIETYFRDHLERDLQDLTYRNDETVDRGHGRIEERSYDVTKIPSDFAFQKEWPWIKAIGYAVRIVQHADGRETDDVQYDILSRYLSGKRFGEASRGHWSIESMHWVLDVAFREDDSRTRERTLGNNLSWLRRFAITLLKRHTIKDSIKGKMLRCLMSTDFLEEILTFHGD</sequence>
<dbReference type="PANTHER" id="PTHR30298">
    <property type="entry name" value="H REPEAT-ASSOCIATED PREDICTED TRANSPOSASE"/>
    <property type="match status" value="1"/>
</dbReference>
<dbReference type="AlphaFoldDB" id="A0A225DFR3"/>
<evidence type="ECO:0000259" key="1">
    <source>
        <dbReference type="Pfam" id="PF01609"/>
    </source>
</evidence>
<dbReference type="GO" id="GO:0004803">
    <property type="term" value="F:transposase activity"/>
    <property type="evidence" value="ECO:0007669"/>
    <property type="project" value="InterPro"/>
</dbReference>
<dbReference type="InterPro" id="IPR002559">
    <property type="entry name" value="Transposase_11"/>
</dbReference>
<dbReference type="OrthoDB" id="291219at2"/>
<dbReference type="PANTHER" id="PTHR30298:SF0">
    <property type="entry name" value="PROTEIN YBFL-RELATED"/>
    <property type="match status" value="1"/>
</dbReference>
<dbReference type="NCBIfam" id="NF033564">
    <property type="entry name" value="transpos_ISAs1"/>
    <property type="match status" value="1"/>
</dbReference>
<evidence type="ECO:0000313" key="4">
    <source>
        <dbReference type="Proteomes" id="UP000214646"/>
    </source>
</evidence>
<gene>
    <name evidence="3" type="ORF">FRUB_09769</name>
</gene>
<dbReference type="GO" id="GO:0003677">
    <property type="term" value="F:DNA binding"/>
    <property type="evidence" value="ECO:0007669"/>
    <property type="project" value="InterPro"/>
</dbReference>
<organism evidence="3 4">
    <name type="scientific">Fimbriiglobus ruber</name>
    <dbReference type="NCBI Taxonomy" id="1908690"/>
    <lineage>
        <taxon>Bacteria</taxon>
        <taxon>Pseudomonadati</taxon>
        <taxon>Planctomycetota</taxon>
        <taxon>Planctomycetia</taxon>
        <taxon>Gemmatales</taxon>
        <taxon>Gemmataceae</taxon>
        <taxon>Fimbriiglobus</taxon>
    </lineage>
</organism>
<feature type="domain" description="H repeat-associated protein N-terminal" evidence="2">
    <location>
        <begin position="14"/>
        <end position="96"/>
    </location>
</feature>
<evidence type="ECO:0000259" key="2">
    <source>
        <dbReference type="Pfam" id="PF13808"/>
    </source>
</evidence>
<accession>A0A225DFR3</accession>
<dbReference type="InterPro" id="IPR047647">
    <property type="entry name" value="ISAs1_transpos"/>
</dbReference>
<dbReference type="InterPro" id="IPR032806">
    <property type="entry name" value="YbfD_N"/>
</dbReference>